<dbReference type="EMBL" id="PQXI01000014">
    <property type="protein sequence ID" value="TGO29530.1"/>
    <property type="molecule type" value="Genomic_DNA"/>
</dbReference>
<comment type="caution">
    <text evidence="2">The sequence shown here is derived from an EMBL/GenBank/DDBJ whole genome shotgun (WGS) entry which is preliminary data.</text>
</comment>
<protein>
    <submittedName>
        <fullName evidence="2">Uncharacterized protein</fullName>
    </submittedName>
</protein>
<feature type="region of interest" description="Disordered" evidence="1">
    <location>
        <begin position="1"/>
        <end position="22"/>
    </location>
</feature>
<reference evidence="2 3" key="1">
    <citation type="submission" date="2017-12" db="EMBL/GenBank/DDBJ databases">
        <title>Comparative genomics of Botrytis spp.</title>
        <authorList>
            <person name="Valero-Jimenez C.A."/>
            <person name="Tapia P."/>
            <person name="Veloso J."/>
            <person name="Silva-Moreno E."/>
            <person name="Staats M."/>
            <person name="Valdes J.H."/>
            <person name="Van Kan J.A.L."/>
        </authorList>
    </citation>
    <scope>NUCLEOTIDE SEQUENCE [LARGE SCALE GENOMIC DNA]</scope>
    <source>
        <strain evidence="2 3">Bp0003</strain>
    </source>
</reference>
<accession>A0A4Z1G278</accession>
<organism evidence="2 3">
    <name type="scientific">Botrytis paeoniae</name>
    <dbReference type="NCBI Taxonomy" id="278948"/>
    <lineage>
        <taxon>Eukaryota</taxon>
        <taxon>Fungi</taxon>
        <taxon>Dikarya</taxon>
        <taxon>Ascomycota</taxon>
        <taxon>Pezizomycotina</taxon>
        <taxon>Leotiomycetes</taxon>
        <taxon>Helotiales</taxon>
        <taxon>Sclerotiniaceae</taxon>
        <taxon>Botrytis</taxon>
    </lineage>
</organism>
<gene>
    <name evidence="2" type="ORF">BPAE_0014g00820</name>
</gene>
<feature type="region of interest" description="Disordered" evidence="1">
    <location>
        <begin position="41"/>
        <end position="69"/>
    </location>
</feature>
<evidence type="ECO:0000256" key="1">
    <source>
        <dbReference type="SAM" id="MobiDB-lite"/>
    </source>
</evidence>
<proteinExistence type="predicted"/>
<feature type="compositionally biased region" description="Basic and acidic residues" evidence="1">
    <location>
        <begin position="41"/>
        <end position="62"/>
    </location>
</feature>
<dbReference type="AlphaFoldDB" id="A0A4Z1G278"/>
<dbReference type="Proteomes" id="UP000297910">
    <property type="component" value="Unassembled WGS sequence"/>
</dbReference>
<sequence>MRMLSPETTARKVPDGTPYSADVLKSSSTWKLQKENQIRRSLFEQKEEKGRIEEKKEERPKYDGLGTSG</sequence>
<evidence type="ECO:0000313" key="3">
    <source>
        <dbReference type="Proteomes" id="UP000297910"/>
    </source>
</evidence>
<keyword evidence="3" id="KW-1185">Reference proteome</keyword>
<evidence type="ECO:0000313" key="2">
    <source>
        <dbReference type="EMBL" id="TGO29530.1"/>
    </source>
</evidence>
<name>A0A4Z1G278_9HELO</name>